<dbReference type="Gene3D" id="2.130.10.130">
    <property type="entry name" value="Integrin alpha, N-terminal"/>
    <property type="match status" value="1"/>
</dbReference>
<proteinExistence type="predicted"/>
<dbReference type="Pfam" id="PF13517">
    <property type="entry name" value="FG-GAP_3"/>
    <property type="match status" value="2"/>
</dbReference>
<protein>
    <submittedName>
        <fullName evidence="3">VCBS repeat-containing protein</fullName>
    </submittedName>
</protein>
<gene>
    <name evidence="3" type="ORF">ABT276_30830</name>
</gene>
<feature type="signal peptide" evidence="2">
    <location>
        <begin position="1"/>
        <end position="38"/>
    </location>
</feature>
<dbReference type="RefSeq" id="WP_351978687.1">
    <property type="nucleotide sequence ID" value="NZ_JBEPBX010000041.1"/>
</dbReference>
<dbReference type="SUPFAM" id="SSF69318">
    <property type="entry name" value="Integrin alpha N-terminal domain"/>
    <property type="match status" value="2"/>
</dbReference>
<evidence type="ECO:0000313" key="3">
    <source>
        <dbReference type="EMBL" id="MER6617638.1"/>
    </source>
</evidence>
<dbReference type="PANTHER" id="PTHR44103:SF1">
    <property type="entry name" value="PROPROTEIN CONVERTASE P"/>
    <property type="match status" value="1"/>
</dbReference>
<sequence length="590" mass="61105">MPNPARPEPRWRRRIAVSAVLGCAGLLVSSSMTITAHAAGTDGGTPGTIAPRATTVEQPVFSIPGRSTTASKEDRGQALAAAVTPAQRADFDNDGVGDLAYRMISGDVWTNWGPDGAAAIPRSDSQVKDLMLPGDLTGDGRADLLTLTATGSLRLHNGEFATYEGGLTGYTTLSSGWQAYNKLVVPGDLSGDGKPDLLARSTTGLFLFPGTGTGFGQGIKIGGAGWSQFDQLVGADDLTGDGLADLVTRNSSGLYVYPGNGSSTGYPFKERIQIGGAGWLQYNHLVGGTDYNGNGTADLAARSYDGTLYFYDGKGTGTFQDRAAVGTGWGVVTQMAGAGSLPAFGKQGVFARTSDGTLYYYDGTGTGRLTAKYLIGTGWTRSEVRLTHAEALRADGLSDLIAHSTYDGRLYNTAAYASSDDFLAGGSKLYNLIVGPGDLNGDGKGDLIARSSTALYFYAGNGDGLSMKGRVQVGGSGWSQYNKLVGAGDYNLDGRADLIARSSAGLFFYPGTGKAGSPFGARIQVGGAGWSQYTNLAAPGDINGDGIADLLASNSAGQLFFYAGTGKASAPFKARVQIGTGGWNQYPDLL</sequence>
<dbReference type="InterPro" id="IPR028994">
    <property type="entry name" value="Integrin_alpha_N"/>
</dbReference>
<evidence type="ECO:0000256" key="1">
    <source>
        <dbReference type="ARBA" id="ARBA00022729"/>
    </source>
</evidence>
<name>A0ABV1V3N8_9ACTN</name>
<dbReference type="Proteomes" id="UP001445472">
    <property type="component" value="Unassembled WGS sequence"/>
</dbReference>
<comment type="caution">
    <text evidence="3">The sequence shown here is derived from an EMBL/GenBank/DDBJ whole genome shotgun (WGS) entry which is preliminary data.</text>
</comment>
<evidence type="ECO:0000313" key="4">
    <source>
        <dbReference type="Proteomes" id="UP001445472"/>
    </source>
</evidence>
<feature type="chain" id="PRO_5047458047" evidence="2">
    <location>
        <begin position="39"/>
        <end position="590"/>
    </location>
</feature>
<dbReference type="PANTHER" id="PTHR44103">
    <property type="entry name" value="PROPROTEIN CONVERTASE P"/>
    <property type="match status" value="1"/>
</dbReference>
<dbReference type="EMBL" id="JBEPBX010000041">
    <property type="protein sequence ID" value="MER6617638.1"/>
    <property type="molecule type" value="Genomic_DNA"/>
</dbReference>
<dbReference type="Gene3D" id="2.115.10.10">
    <property type="entry name" value="Tachylectin 2"/>
    <property type="match status" value="2"/>
</dbReference>
<organism evidence="3 4">
    <name type="scientific">Streptomyces xantholiticus</name>
    <dbReference type="NCBI Taxonomy" id="68285"/>
    <lineage>
        <taxon>Bacteria</taxon>
        <taxon>Bacillati</taxon>
        <taxon>Actinomycetota</taxon>
        <taxon>Actinomycetes</taxon>
        <taxon>Kitasatosporales</taxon>
        <taxon>Streptomycetaceae</taxon>
        <taxon>Streptomyces</taxon>
    </lineage>
</organism>
<dbReference type="InterPro" id="IPR013517">
    <property type="entry name" value="FG-GAP"/>
</dbReference>
<reference evidence="3 4" key="1">
    <citation type="submission" date="2024-06" db="EMBL/GenBank/DDBJ databases">
        <title>The Natural Products Discovery Center: Release of the First 8490 Sequenced Strains for Exploring Actinobacteria Biosynthetic Diversity.</title>
        <authorList>
            <person name="Kalkreuter E."/>
            <person name="Kautsar S.A."/>
            <person name="Yang D."/>
            <person name="Bader C.D."/>
            <person name="Teijaro C.N."/>
            <person name="Fluegel L."/>
            <person name="Davis C.M."/>
            <person name="Simpson J.R."/>
            <person name="Lauterbach L."/>
            <person name="Steele A.D."/>
            <person name="Gui C."/>
            <person name="Meng S."/>
            <person name="Li G."/>
            <person name="Viehrig K."/>
            <person name="Ye F."/>
            <person name="Su P."/>
            <person name="Kiefer A.F."/>
            <person name="Nichols A."/>
            <person name="Cepeda A.J."/>
            <person name="Yan W."/>
            <person name="Fan B."/>
            <person name="Jiang Y."/>
            <person name="Adhikari A."/>
            <person name="Zheng C.-J."/>
            <person name="Schuster L."/>
            <person name="Cowan T.M."/>
            <person name="Smanski M.J."/>
            <person name="Chevrette M.G."/>
            <person name="De Carvalho L.P.S."/>
            <person name="Shen B."/>
        </authorList>
    </citation>
    <scope>NUCLEOTIDE SEQUENCE [LARGE SCALE GENOMIC DNA]</scope>
    <source>
        <strain evidence="3 4">NPDC000837</strain>
    </source>
</reference>
<evidence type="ECO:0000256" key="2">
    <source>
        <dbReference type="SAM" id="SignalP"/>
    </source>
</evidence>
<keyword evidence="4" id="KW-1185">Reference proteome</keyword>
<accession>A0ABV1V3N8</accession>
<keyword evidence="1 2" id="KW-0732">Signal</keyword>